<dbReference type="InterPro" id="IPR013785">
    <property type="entry name" value="Aldolase_TIM"/>
</dbReference>
<evidence type="ECO:0000256" key="4">
    <source>
        <dbReference type="ARBA" id="ARBA00023239"/>
    </source>
</evidence>
<evidence type="ECO:0000256" key="5">
    <source>
        <dbReference type="HAMAP-Rule" id="MF_00694"/>
    </source>
</evidence>
<keyword evidence="4 5" id="KW-0456">Lyase</keyword>
<organism evidence="7 8">
    <name type="scientific">Streptomyces synnematoformans</name>
    <dbReference type="NCBI Taxonomy" id="415721"/>
    <lineage>
        <taxon>Bacteria</taxon>
        <taxon>Bacillati</taxon>
        <taxon>Actinomycetota</taxon>
        <taxon>Actinomycetes</taxon>
        <taxon>Kitasatosporales</taxon>
        <taxon>Streptomycetaceae</taxon>
        <taxon>Streptomyces</taxon>
    </lineage>
</organism>
<name>A0ABN2XFP4_9ACTN</name>
<dbReference type="InterPro" id="IPR017655">
    <property type="entry name" value="Dehydro-deoxyglucarate_dehyd"/>
</dbReference>
<evidence type="ECO:0000313" key="7">
    <source>
        <dbReference type="EMBL" id="GAA2111483.1"/>
    </source>
</evidence>
<dbReference type="Pfam" id="PF00701">
    <property type="entry name" value="DHDPS"/>
    <property type="match status" value="1"/>
</dbReference>
<keyword evidence="8" id="KW-1185">Reference proteome</keyword>
<dbReference type="PANTHER" id="PTHR12128:SF19">
    <property type="entry name" value="5-DEHYDRO-4-DEOXYGLUCARATE DEHYDRATASE 2-RELATED"/>
    <property type="match status" value="1"/>
</dbReference>
<dbReference type="InterPro" id="IPR002220">
    <property type="entry name" value="DapA-like"/>
</dbReference>
<dbReference type="HAMAP" id="MF_00694">
    <property type="entry name" value="KDGDH"/>
    <property type="match status" value="1"/>
</dbReference>
<dbReference type="NCBIfam" id="NF002958">
    <property type="entry name" value="PRK03620.1"/>
    <property type="match status" value="1"/>
</dbReference>
<evidence type="ECO:0000256" key="1">
    <source>
        <dbReference type="ARBA" id="ARBA00001446"/>
    </source>
</evidence>
<evidence type="ECO:0000256" key="2">
    <source>
        <dbReference type="ARBA" id="ARBA00004983"/>
    </source>
</evidence>
<dbReference type="RefSeq" id="WP_344288097.1">
    <property type="nucleotide sequence ID" value="NZ_BAAAPF010000012.1"/>
</dbReference>
<reference evidence="7 8" key="1">
    <citation type="journal article" date="2019" name="Int. J. Syst. Evol. Microbiol.">
        <title>The Global Catalogue of Microorganisms (GCM) 10K type strain sequencing project: providing services to taxonomists for standard genome sequencing and annotation.</title>
        <authorList>
            <consortium name="The Broad Institute Genomics Platform"/>
            <consortium name="The Broad Institute Genome Sequencing Center for Infectious Disease"/>
            <person name="Wu L."/>
            <person name="Ma J."/>
        </authorList>
    </citation>
    <scope>NUCLEOTIDE SEQUENCE [LARGE SCALE GENOMIC DNA]</scope>
    <source>
        <strain evidence="7 8">JCM 15481</strain>
    </source>
</reference>
<dbReference type="SMART" id="SM01130">
    <property type="entry name" value="DHDPS"/>
    <property type="match status" value="1"/>
</dbReference>
<dbReference type="Proteomes" id="UP001500443">
    <property type="component" value="Unassembled WGS sequence"/>
</dbReference>
<comment type="similarity">
    <text evidence="3 5 6">Belongs to the DapA family.</text>
</comment>
<proteinExistence type="inferred from homology"/>
<dbReference type="Gene3D" id="3.20.20.70">
    <property type="entry name" value="Aldolase class I"/>
    <property type="match status" value="1"/>
</dbReference>
<evidence type="ECO:0000256" key="6">
    <source>
        <dbReference type="PIRNR" id="PIRNR001365"/>
    </source>
</evidence>
<dbReference type="EMBL" id="BAAAPF010000012">
    <property type="protein sequence ID" value="GAA2111483.1"/>
    <property type="molecule type" value="Genomic_DNA"/>
</dbReference>
<sequence>MARFSPDDLRRVLGSGLLSFPVTHTTADYAFDEPAYRAHLQRLTGYDVAGLFAPGGTGEFFSLTHTEVEAVLRATVAEAADGLPVVGAAGYGTATATAMARQAEENGADGILLLPPYLTEVGQEGLHAHVARVCAATSLGVVVYHRANARFTAGTVARLVAEFPNFVGFKDGVCDIDLMARLHAEHGDRLVLIGGLPTAETYALPYLELGATTYSSAIFNFAPRWAADFYAAVRAHDKDQVYARLREFVLPYLTIRDRAPGYAVSIVKAGLTAAGHPAGPVRPPLTDLTGDEHAELAELVKKVV</sequence>
<dbReference type="EC" id="4.2.1.41" evidence="5"/>
<dbReference type="NCBIfam" id="TIGR03249">
    <property type="entry name" value="KdgD"/>
    <property type="match status" value="1"/>
</dbReference>
<dbReference type="SUPFAM" id="SSF51569">
    <property type="entry name" value="Aldolase"/>
    <property type="match status" value="1"/>
</dbReference>
<evidence type="ECO:0000256" key="3">
    <source>
        <dbReference type="ARBA" id="ARBA00007592"/>
    </source>
</evidence>
<protein>
    <recommendedName>
        <fullName evidence="5">Probable 5-dehydro-4-deoxyglucarate dehydratase</fullName>
        <ecNumber evidence="5">4.2.1.41</ecNumber>
    </recommendedName>
    <alternativeName>
        <fullName evidence="5">5-keto-4-deoxy-glucarate dehydratase</fullName>
        <shortName evidence="5">KDGDH</shortName>
    </alternativeName>
</protein>
<comment type="pathway">
    <text evidence="2 5">Carbohydrate acid metabolism; D-glucarate degradation; 2,5-dioxopentanoate from D-glucarate: step 2/2.</text>
</comment>
<dbReference type="PANTHER" id="PTHR12128">
    <property type="entry name" value="DIHYDRODIPICOLINATE SYNTHASE"/>
    <property type="match status" value="1"/>
</dbReference>
<accession>A0ABN2XFP4</accession>
<dbReference type="PIRSF" id="PIRSF001365">
    <property type="entry name" value="DHDPS"/>
    <property type="match status" value="1"/>
</dbReference>
<evidence type="ECO:0000313" key="8">
    <source>
        <dbReference type="Proteomes" id="UP001500443"/>
    </source>
</evidence>
<comment type="catalytic activity">
    <reaction evidence="1 5">
        <text>5-dehydro-4-deoxy-D-glucarate + H(+) = 2,5-dioxopentanoate + CO2 + H2O</text>
        <dbReference type="Rhea" id="RHEA:24608"/>
        <dbReference type="ChEBI" id="CHEBI:15377"/>
        <dbReference type="ChEBI" id="CHEBI:15378"/>
        <dbReference type="ChEBI" id="CHEBI:16526"/>
        <dbReference type="ChEBI" id="CHEBI:42819"/>
        <dbReference type="ChEBI" id="CHEBI:58136"/>
        <dbReference type="EC" id="4.2.1.41"/>
    </reaction>
</comment>
<comment type="caution">
    <text evidence="7">The sequence shown here is derived from an EMBL/GenBank/DDBJ whole genome shotgun (WGS) entry which is preliminary data.</text>
</comment>
<gene>
    <name evidence="7" type="primary">kdgD</name>
    <name evidence="7" type="ORF">GCM10009802_09150</name>
</gene>